<evidence type="ECO:0000256" key="2">
    <source>
        <dbReference type="ARBA" id="ARBA00023125"/>
    </source>
</evidence>
<dbReference type="Proteomes" id="UP000239590">
    <property type="component" value="Unassembled WGS sequence"/>
</dbReference>
<keyword evidence="3" id="KW-0233">DNA recombination</keyword>
<dbReference type="GO" id="GO:0006310">
    <property type="term" value="P:DNA recombination"/>
    <property type="evidence" value="ECO:0007669"/>
    <property type="project" value="UniProtKB-KW"/>
</dbReference>
<dbReference type="GO" id="GO:0003677">
    <property type="term" value="F:DNA binding"/>
    <property type="evidence" value="ECO:0007669"/>
    <property type="project" value="UniProtKB-KW"/>
</dbReference>
<dbReference type="Pfam" id="PF00589">
    <property type="entry name" value="Phage_integrase"/>
    <property type="match status" value="1"/>
</dbReference>
<organism evidence="6 7">
    <name type="scientific">Siphonobacter curvatus</name>
    <dbReference type="NCBI Taxonomy" id="2094562"/>
    <lineage>
        <taxon>Bacteria</taxon>
        <taxon>Pseudomonadati</taxon>
        <taxon>Bacteroidota</taxon>
        <taxon>Cytophagia</taxon>
        <taxon>Cytophagales</taxon>
        <taxon>Cytophagaceae</taxon>
        <taxon>Siphonobacter</taxon>
    </lineage>
</organism>
<dbReference type="Gene3D" id="1.10.443.10">
    <property type="entry name" value="Intergrase catalytic core"/>
    <property type="match status" value="1"/>
</dbReference>
<dbReference type="InterPro" id="IPR002104">
    <property type="entry name" value="Integrase_catalytic"/>
</dbReference>
<dbReference type="PANTHER" id="PTHR30349">
    <property type="entry name" value="PHAGE INTEGRASE-RELATED"/>
    <property type="match status" value="1"/>
</dbReference>
<reference evidence="7" key="1">
    <citation type="submission" date="2018-02" db="EMBL/GenBank/DDBJ databases">
        <title>Genome sequencing of Solimonas sp. HR-BB.</title>
        <authorList>
            <person name="Lee Y."/>
            <person name="Jeon C.O."/>
        </authorList>
    </citation>
    <scope>NUCLEOTIDE SEQUENCE [LARGE SCALE GENOMIC DNA]</scope>
    <source>
        <strain evidence="7">HR-U</strain>
    </source>
</reference>
<comment type="caution">
    <text evidence="6">The sequence shown here is derived from an EMBL/GenBank/DDBJ whole genome shotgun (WGS) entry which is preliminary data.</text>
</comment>
<dbReference type="Gene3D" id="1.10.150.130">
    <property type="match status" value="1"/>
</dbReference>
<evidence type="ECO:0000313" key="6">
    <source>
        <dbReference type="EMBL" id="PQA59424.1"/>
    </source>
</evidence>
<dbReference type="EMBL" id="PTRA01000001">
    <property type="protein sequence ID" value="PQA59424.1"/>
    <property type="molecule type" value="Genomic_DNA"/>
</dbReference>
<evidence type="ECO:0000313" key="7">
    <source>
        <dbReference type="Proteomes" id="UP000239590"/>
    </source>
</evidence>
<keyword evidence="2" id="KW-0238">DNA-binding</keyword>
<dbReference type="PANTHER" id="PTHR30349:SF64">
    <property type="entry name" value="PROPHAGE INTEGRASE INTD-RELATED"/>
    <property type="match status" value="1"/>
</dbReference>
<dbReference type="InterPro" id="IPR050090">
    <property type="entry name" value="Tyrosine_recombinase_XerCD"/>
</dbReference>
<feature type="domain" description="Tyr recombinase" evidence="4">
    <location>
        <begin position="242"/>
        <end position="402"/>
    </location>
</feature>
<feature type="domain" description="Phage integrase SAM-like" evidence="5">
    <location>
        <begin position="137"/>
        <end position="228"/>
    </location>
</feature>
<dbReference type="AlphaFoldDB" id="A0A2S7INW7"/>
<dbReference type="Pfam" id="PF13102">
    <property type="entry name" value="Phage_int_SAM_5"/>
    <property type="match status" value="1"/>
</dbReference>
<dbReference type="CDD" id="cd01185">
    <property type="entry name" value="INTN1_C_like"/>
    <property type="match status" value="1"/>
</dbReference>
<dbReference type="SUPFAM" id="SSF56349">
    <property type="entry name" value="DNA breaking-rejoining enzymes"/>
    <property type="match status" value="1"/>
</dbReference>
<dbReference type="OrthoDB" id="1098628at2"/>
<evidence type="ECO:0000259" key="4">
    <source>
        <dbReference type="Pfam" id="PF00589"/>
    </source>
</evidence>
<comment type="similarity">
    <text evidence="1">Belongs to the 'phage' integrase family.</text>
</comment>
<evidence type="ECO:0000259" key="5">
    <source>
        <dbReference type="Pfam" id="PF13102"/>
    </source>
</evidence>
<name>A0A2S7INW7_9BACT</name>
<dbReference type="RefSeq" id="WP_104710909.1">
    <property type="nucleotide sequence ID" value="NZ_PTRA01000001.1"/>
</dbReference>
<dbReference type="InterPro" id="IPR013762">
    <property type="entry name" value="Integrase-like_cat_sf"/>
</dbReference>
<protein>
    <recommendedName>
        <fullName evidence="8">Recombinase</fullName>
    </recommendedName>
</protein>
<dbReference type="InterPro" id="IPR010998">
    <property type="entry name" value="Integrase_recombinase_N"/>
</dbReference>
<dbReference type="GO" id="GO:0015074">
    <property type="term" value="P:DNA integration"/>
    <property type="evidence" value="ECO:0007669"/>
    <property type="project" value="InterPro"/>
</dbReference>
<keyword evidence="7" id="KW-1185">Reference proteome</keyword>
<sequence length="434" mass="50217">MINRTNLAKSERRILRNREKIKSCKIGFFINASKKGAHCGTVYMRVTIGKNRGELSTGIFVDDRTNWNPQTATIEGNQPHTLFLNQLKSEVEVIFTERFVTQRSLEPRVILQILAGLRGHDVTLPTVLQGIDKMIDQTNQRVGTEIGKATLKAYKTYKERITEFFDYANYGHYMSYEQIKPALASELMIYLKNKRRYSQNYSIKVFQFLRSSINFAVAYEWIDRNPLAQVRLKKEYKAIQALNEKQIQSCIDATFVSTALQKVRDIFIFQCFTGLAYTDVRELKTSQIFQTEKGEYYIEKPRKKTNVVQFIPLLEPALAILANYEKDNCRKHGLLLPVPSNAKMNQYLKDIQDILGIRERLHTHLARKTCTTLFIINGVPQATTCQVMGFSLQMMEKHYLSIRKDIIINDVNNAFKGKFEVYRNDQNSSNQEAV</sequence>
<accession>A0A2S7INW7</accession>
<dbReference type="InterPro" id="IPR025269">
    <property type="entry name" value="SAM-like_dom"/>
</dbReference>
<evidence type="ECO:0000256" key="3">
    <source>
        <dbReference type="ARBA" id="ARBA00023172"/>
    </source>
</evidence>
<gene>
    <name evidence="6" type="ORF">C5O19_07165</name>
</gene>
<evidence type="ECO:0000256" key="1">
    <source>
        <dbReference type="ARBA" id="ARBA00008857"/>
    </source>
</evidence>
<dbReference type="InterPro" id="IPR011010">
    <property type="entry name" value="DNA_brk_join_enz"/>
</dbReference>
<evidence type="ECO:0008006" key="8">
    <source>
        <dbReference type="Google" id="ProtNLM"/>
    </source>
</evidence>
<proteinExistence type="inferred from homology"/>